<dbReference type="GO" id="GO:0016810">
    <property type="term" value="F:hydrolase activity, acting on carbon-nitrogen (but not peptide) bonds"/>
    <property type="evidence" value="ECO:0007669"/>
    <property type="project" value="InterPro"/>
</dbReference>
<dbReference type="PANTHER" id="PTHR34216:SF11">
    <property type="entry name" value="CHITOOLIGOSACCHARIDE DEACETYLASE"/>
    <property type="match status" value="1"/>
</dbReference>
<keyword evidence="6" id="KW-1185">Reference proteome</keyword>
<evidence type="ECO:0000256" key="1">
    <source>
        <dbReference type="ARBA" id="ARBA00022729"/>
    </source>
</evidence>
<dbReference type="EMBL" id="SMKR01000083">
    <property type="protein sequence ID" value="TDD22296.1"/>
    <property type="molecule type" value="Genomic_DNA"/>
</dbReference>
<name>A0A4R4WWZ5_9ACTN</name>
<sequence length="335" mass="35753">MRRRDFLGLAAAAGVGVATAGCADIPADAEPVIATNSPRHSPPPARTTASKPAPAPVRGNQLGVVPVLMHHRVVPDATGEYDMTPAFFRAELERLHREKYFPIRTIDLVRRNLSAVPAGRTPVVLTFDDGSPSQFAIDSAARVAPDCAVGIMLDFHAEHPDFPAVASFYVNRNPFGCTGRDADRALATLHTLGCEIGNHTMDHPNLRTLSDAQVRAQIGDLAGFVGRVVPRPRTFALPLGVRPRNRSTLVTGGSGSSRYRNEGVLLVGANPCPSPYHRDFDPMAIPRIRCSSRDGGTGQLELDHWLDRLARPGVRYVAASDRAGVGGGSGRPSAG</sequence>
<dbReference type="PANTHER" id="PTHR34216">
    <property type="match status" value="1"/>
</dbReference>
<evidence type="ECO:0000256" key="3">
    <source>
        <dbReference type="SAM" id="SignalP"/>
    </source>
</evidence>
<dbReference type="PROSITE" id="PS51318">
    <property type="entry name" value="TAT"/>
    <property type="match status" value="1"/>
</dbReference>
<dbReference type="RefSeq" id="WP_132322167.1">
    <property type="nucleotide sequence ID" value="NZ_SMKR01000083.1"/>
</dbReference>
<feature type="signal peptide" evidence="3">
    <location>
        <begin position="1"/>
        <end position="20"/>
    </location>
</feature>
<dbReference type="Gene3D" id="3.20.20.370">
    <property type="entry name" value="Glycoside hydrolase/deacetylase"/>
    <property type="match status" value="1"/>
</dbReference>
<dbReference type="InterPro" id="IPR051398">
    <property type="entry name" value="Polysacch_Deacetylase"/>
</dbReference>
<organism evidence="5 6">
    <name type="scientific">Kribbella turkmenica</name>
    <dbReference type="NCBI Taxonomy" id="2530375"/>
    <lineage>
        <taxon>Bacteria</taxon>
        <taxon>Bacillati</taxon>
        <taxon>Actinomycetota</taxon>
        <taxon>Actinomycetes</taxon>
        <taxon>Propionibacteriales</taxon>
        <taxon>Kribbellaceae</taxon>
        <taxon>Kribbella</taxon>
    </lineage>
</organism>
<dbReference type="InterPro" id="IPR019546">
    <property type="entry name" value="TAT_signal_bac_arc"/>
</dbReference>
<comment type="caution">
    <text evidence="5">The sequence shown here is derived from an EMBL/GenBank/DDBJ whole genome shotgun (WGS) entry which is preliminary data.</text>
</comment>
<evidence type="ECO:0000256" key="2">
    <source>
        <dbReference type="SAM" id="MobiDB-lite"/>
    </source>
</evidence>
<reference evidence="5 6" key="1">
    <citation type="submission" date="2019-02" db="EMBL/GenBank/DDBJ databases">
        <title>Draft genome sequences of novel Actinobacteria.</title>
        <authorList>
            <person name="Sahin N."/>
            <person name="Ay H."/>
            <person name="Saygin H."/>
        </authorList>
    </citation>
    <scope>NUCLEOTIDE SEQUENCE [LARGE SCALE GENOMIC DNA]</scope>
    <source>
        <strain evidence="5 6">16K104</strain>
    </source>
</reference>
<dbReference type="SUPFAM" id="SSF88713">
    <property type="entry name" value="Glycoside hydrolase/deacetylase"/>
    <property type="match status" value="1"/>
</dbReference>
<protein>
    <submittedName>
        <fullName evidence="5">Twin-arginine translocation signal domain-containing protein</fullName>
    </submittedName>
</protein>
<proteinExistence type="predicted"/>
<evidence type="ECO:0000313" key="5">
    <source>
        <dbReference type="EMBL" id="TDD22296.1"/>
    </source>
</evidence>
<dbReference type="Pfam" id="PF01522">
    <property type="entry name" value="Polysacc_deac_1"/>
    <property type="match status" value="1"/>
</dbReference>
<keyword evidence="1 3" id="KW-0732">Signal</keyword>
<dbReference type="NCBIfam" id="TIGR01409">
    <property type="entry name" value="TAT_signal_seq"/>
    <property type="match status" value="1"/>
</dbReference>
<dbReference type="OrthoDB" id="2795102at2"/>
<dbReference type="AlphaFoldDB" id="A0A4R4WWZ5"/>
<dbReference type="InterPro" id="IPR011330">
    <property type="entry name" value="Glyco_hydro/deAcase_b/a-brl"/>
</dbReference>
<dbReference type="InterPro" id="IPR006311">
    <property type="entry name" value="TAT_signal"/>
</dbReference>
<dbReference type="InterPro" id="IPR002509">
    <property type="entry name" value="NODB_dom"/>
</dbReference>
<feature type="domain" description="NodB homology" evidence="4">
    <location>
        <begin position="185"/>
        <end position="244"/>
    </location>
</feature>
<dbReference type="Proteomes" id="UP000295172">
    <property type="component" value="Unassembled WGS sequence"/>
</dbReference>
<feature type="region of interest" description="Disordered" evidence="2">
    <location>
        <begin position="33"/>
        <end position="57"/>
    </location>
</feature>
<gene>
    <name evidence="5" type="ORF">E1218_19540</name>
</gene>
<feature type="chain" id="PRO_5039246987" evidence="3">
    <location>
        <begin position="21"/>
        <end position="335"/>
    </location>
</feature>
<accession>A0A4R4WWZ5</accession>
<dbReference type="PROSITE" id="PS51257">
    <property type="entry name" value="PROKAR_LIPOPROTEIN"/>
    <property type="match status" value="1"/>
</dbReference>
<evidence type="ECO:0000313" key="6">
    <source>
        <dbReference type="Proteomes" id="UP000295172"/>
    </source>
</evidence>
<dbReference type="GO" id="GO:0005975">
    <property type="term" value="P:carbohydrate metabolic process"/>
    <property type="evidence" value="ECO:0007669"/>
    <property type="project" value="InterPro"/>
</dbReference>
<evidence type="ECO:0000259" key="4">
    <source>
        <dbReference type="Pfam" id="PF01522"/>
    </source>
</evidence>